<organism evidence="5 6">
    <name type="scientific">Halalkalibacter krulwichiae</name>
    <dbReference type="NCBI Taxonomy" id="199441"/>
    <lineage>
        <taxon>Bacteria</taxon>
        <taxon>Bacillati</taxon>
        <taxon>Bacillota</taxon>
        <taxon>Bacilli</taxon>
        <taxon>Bacillales</taxon>
        <taxon>Bacillaceae</taxon>
        <taxon>Halalkalibacter</taxon>
    </lineage>
</organism>
<name>A0A1X9M9F6_9BACI</name>
<dbReference type="SUPFAM" id="SSF52540">
    <property type="entry name" value="P-loop containing nucleoside triphosphate hydrolases"/>
    <property type="match status" value="1"/>
</dbReference>
<dbReference type="GO" id="GO:0016887">
    <property type="term" value="F:ATP hydrolysis activity"/>
    <property type="evidence" value="ECO:0007669"/>
    <property type="project" value="RHEA"/>
</dbReference>
<comment type="catalytic activity">
    <reaction evidence="3">
        <text>ATP + H2O = ADP + phosphate + H(+)</text>
        <dbReference type="Rhea" id="RHEA:13065"/>
        <dbReference type="ChEBI" id="CHEBI:15377"/>
        <dbReference type="ChEBI" id="CHEBI:15378"/>
        <dbReference type="ChEBI" id="CHEBI:30616"/>
        <dbReference type="ChEBI" id="CHEBI:43474"/>
        <dbReference type="ChEBI" id="CHEBI:456216"/>
        <dbReference type="EC" id="5.6.2.3"/>
    </reaction>
</comment>
<dbReference type="Proteomes" id="UP000193006">
    <property type="component" value="Chromosome"/>
</dbReference>
<keyword evidence="6" id="KW-1185">Reference proteome</keyword>
<keyword evidence="3" id="KW-0238">DNA-binding</keyword>
<feature type="domain" description="AAA+ ATPase" evidence="4">
    <location>
        <begin position="357"/>
        <end position="519"/>
    </location>
</feature>
<dbReference type="Pfam" id="PF14490">
    <property type="entry name" value="HHH_RecD2"/>
    <property type="match status" value="1"/>
</dbReference>
<reference evidence="5 6" key="1">
    <citation type="submission" date="2017-04" db="EMBL/GenBank/DDBJ databases">
        <title>Bacillus krulwichiae AM31D Genome sequencing and assembly.</title>
        <authorList>
            <person name="Krulwich T.A."/>
            <person name="Anastor L."/>
            <person name="Ehrlich R."/>
            <person name="Ehrlich G.D."/>
            <person name="Janto B."/>
        </authorList>
    </citation>
    <scope>NUCLEOTIDE SEQUENCE [LARGE SCALE GENOMIC DNA]</scope>
    <source>
        <strain evidence="5 6">AM31D</strain>
    </source>
</reference>
<keyword evidence="1 3" id="KW-0547">Nucleotide-binding</keyword>
<dbReference type="InterPro" id="IPR003593">
    <property type="entry name" value="AAA+_ATPase"/>
</dbReference>
<keyword evidence="3 5" id="KW-0347">Helicase</keyword>
<dbReference type="HAMAP" id="MF_01488">
    <property type="entry name" value="RecD2"/>
    <property type="match status" value="1"/>
</dbReference>
<dbReference type="Gene3D" id="1.10.10.2220">
    <property type="match status" value="1"/>
</dbReference>
<evidence type="ECO:0000256" key="1">
    <source>
        <dbReference type="ARBA" id="ARBA00022741"/>
    </source>
</evidence>
<dbReference type="Pfam" id="PF13538">
    <property type="entry name" value="UvrD_C_2"/>
    <property type="match status" value="1"/>
</dbReference>
<feature type="binding site" evidence="3">
    <location>
        <begin position="368"/>
        <end position="372"/>
    </location>
    <ligand>
        <name>ATP</name>
        <dbReference type="ChEBI" id="CHEBI:30616"/>
    </ligand>
</feature>
<dbReference type="InterPro" id="IPR027417">
    <property type="entry name" value="P-loop_NTPase"/>
</dbReference>
<dbReference type="EC" id="5.6.2.3" evidence="3"/>
<protein>
    <recommendedName>
        <fullName evidence="3">ATP-dependent RecD2 DNA helicase</fullName>
        <ecNumber evidence="3">5.6.2.3</ecNumber>
    </recommendedName>
    <alternativeName>
        <fullName evidence="3">DNA 5'-3' helicase subunit RecD2</fullName>
    </alternativeName>
</protein>
<dbReference type="InterPro" id="IPR027785">
    <property type="entry name" value="UvrD-like_helicase_C"/>
</dbReference>
<gene>
    <name evidence="5" type="primary">recD2_1</name>
    <name evidence="3" type="synonym">recD2</name>
    <name evidence="5" type="ORF">BkAM31D_04875</name>
</gene>
<evidence type="ECO:0000256" key="3">
    <source>
        <dbReference type="HAMAP-Rule" id="MF_01488"/>
    </source>
</evidence>
<keyword evidence="3 5" id="KW-0378">Hydrolase</keyword>
<dbReference type="AlphaFoldDB" id="A0A1X9M9F6"/>
<evidence type="ECO:0000259" key="4">
    <source>
        <dbReference type="SMART" id="SM00382"/>
    </source>
</evidence>
<dbReference type="InterPro" id="IPR029493">
    <property type="entry name" value="RecD2-like_HHH"/>
</dbReference>
<keyword evidence="3" id="KW-0413">Isomerase</keyword>
<dbReference type="GO" id="GO:0043139">
    <property type="term" value="F:5'-3' DNA helicase activity"/>
    <property type="evidence" value="ECO:0007669"/>
    <property type="project" value="UniProtKB-UniRule"/>
</dbReference>
<proteinExistence type="inferred from homology"/>
<dbReference type="InterPro" id="IPR050534">
    <property type="entry name" value="Coronavir_polyprotein_1ab"/>
</dbReference>
<dbReference type="InterPro" id="IPR041451">
    <property type="entry name" value="RecD2_SH13"/>
</dbReference>
<sequence>MNEESILEEERTIERGFIKGNVNHIVFRNEENFYTVALIRVQQTNEEFKEKTITVVGVLPKLEQDETFLFFGQMIQHPKFGVQYQVEQFRRDLPQTKHGIIQYLSSGRFPGIGLKTAESIVDVLDERAITRIVEDRSVLSDIPKLSKEKADSLYEQLVDQQGVEQVLMMLSKHGFGVELSLKVYQAYGLQAIDIIQTNPYQLIADVEGIGFRKADLLGAAIGITGNHPDRIRAGCLFLIQELCLQEGHVFIDKSSLTPHVISLLSSYEFKVEAHEVEQQIEVMHEDDLIFLEEERVYLKSLYFAEKGIVSSVRRLLSEEIEEEFPEAEFLKALGKLEEEFNIEYAPSQKQAIQTALSSPLMILTGGPGTGKTTVIKGIVELYARLHGISLDEKAYTKQNPFPILLVAPTGRAAKRMSEATELPATTIHRLLGWKGGTGGFEKGDHEPLEGDLLIVDESSMVDIWLMNQLLKSVPKGMQVVLVGDQDQLPSVGPGQVLRDFLDADVIPMVPLVDIYRQAEGSSIIELAHAMKQGKMPENLPNPQKDRRFFPCQMDHVQQVVSQICENALKKGYTAKDIQVLAPMYKGSAGITELNRMLQQLFNPHSDQRREISFGDVVYRTGDVVLQLVNNPDENVYNGDRGEIVAIFYAKENQEKQDQVVISFDGIEVIYQKKDLNQITHAYCCSIHKAQGSEFPIVVMPVVRSYARMLRRNLLYTGITRAKQFLLLCGDLKAIHSAITQKEELHRNSMLQMKLRNLTVEKANQHNLEEKATN</sequence>
<dbReference type="KEGG" id="bkw:BkAM31D_04875"/>
<dbReference type="STRING" id="199441.BkAM31D_04875"/>
<dbReference type="PANTHER" id="PTHR43788:SF6">
    <property type="entry name" value="DNA HELICASE B"/>
    <property type="match status" value="1"/>
</dbReference>
<dbReference type="GO" id="GO:0009338">
    <property type="term" value="C:exodeoxyribonuclease V complex"/>
    <property type="evidence" value="ECO:0007669"/>
    <property type="project" value="TreeGrafter"/>
</dbReference>
<dbReference type="CDD" id="cd18809">
    <property type="entry name" value="SF1_C_RecD"/>
    <property type="match status" value="1"/>
</dbReference>
<dbReference type="SMART" id="SM00382">
    <property type="entry name" value="AAA"/>
    <property type="match status" value="1"/>
</dbReference>
<dbReference type="Pfam" id="PF13245">
    <property type="entry name" value="AAA_19"/>
    <property type="match status" value="1"/>
</dbReference>
<evidence type="ECO:0000313" key="6">
    <source>
        <dbReference type="Proteomes" id="UP000193006"/>
    </source>
</evidence>
<comment type="similarity">
    <text evidence="3">Belongs to the RecD family. RecD2 subfamily.</text>
</comment>
<dbReference type="NCBIfam" id="TIGR01448">
    <property type="entry name" value="recD_rel"/>
    <property type="match status" value="1"/>
</dbReference>
<dbReference type="InterPro" id="IPR055446">
    <property type="entry name" value="RecD2_N_OB"/>
</dbReference>
<dbReference type="Gene3D" id="2.30.30.940">
    <property type="match status" value="1"/>
</dbReference>
<dbReference type="Pfam" id="PF18335">
    <property type="entry name" value="SH3_13"/>
    <property type="match status" value="1"/>
</dbReference>
<dbReference type="GO" id="GO:0005524">
    <property type="term" value="F:ATP binding"/>
    <property type="evidence" value="ECO:0007669"/>
    <property type="project" value="UniProtKB-UniRule"/>
</dbReference>
<dbReference type="PANTHER" id="PTHR43788">
    <property type="entry name" value="DNA2/NAM7 HELICASE FAMILY MEMBER"/>
    <property type="match status" value="1"/>
</dbReference>
<dbReference type="CDD" id="cd17933">
    <property type="entry name" value="DEXSc_RecD-like"/>
    <property type="match status" value="1"/>
</dbReference>
<accession>A0A1X9M9F6</accession>
<dbReference type="Gene3D" id="3.40.50.300">
    <property type="entry name" value="P-loop containing nucleotide triphosphate hydrolases"/>
    <property type="match status" value="2"/>
</dbReference>
<evidence type="ECO:0000313" key="5">
    <source>
        <dbReference type="EMBL" id="ARK29240.1"/>
    </source>
</evidence>
<dbReference type="RefSeq" id="WP_066155683.1">
    <property type="nucleotide sequence ID" value="NZ_CP020814.1"/>
</dbReference>
<evidence type="ECO:0000256" key="2">
    <source>
        <dbReference type="ARBA" id="ARBA00022840"/>
    </source>
</evidence>
<dbReference type="Pfam" id="PF23139">
    <property type="entry name" value="OB_YrrC"/>
    <property type="match status" value="1"/>
</dbReference>
<keyword evidence="2 3" id="KW-0067">ATP-binding</keyword>
<comment type="function">
    <text evidence="3">DNA-dependent ATPase and ATP-dependent 5'-3' DNA helicase. Has no activity on blunt DNA or DNA with 3'-overhangs, requires at least 10 bases of 5'-ssDNA for helicase activity.</text>
</comment>
<dbReference type="EMBL" id="CP020814">
    <property type="protein sequence ID" value="ARK29240.1"/>
    <property type="molecule type" value="Genomic_DNA"/>
</dbReference>
<dbReference type="InterPro" id="IPR006345">
    <property type="entry name" value="RecD2"/>
</dbReference>
<dbReference type="GO" id="GO:0017116">
    <property type="term" value="F:single-stranded DNA helicase activity"/>
    <property type="evidence" value="ECO:0007669"/>
    <property type="project" value="TreeGrafter"/>
</dbReference>
<dbReference type="GO" id="GO:0003677">
    <property type="term" value="F:DNA binding"/>
    <property type="evidence" value="ECO:0007669"/>
    <property type="project" value="UniProtKB-UniRule"/>
</dbReference>
<dbReference type="GO" id="GO:0006310">
    <property type="term" value="P:DNA recombination"/>
    <property type="evidence" value="ECO:0007669"/>
    <property type="project" value="InterPro"/>
</dbReference>